<keyword evidence="2 7" id="KW-0808">Transferase</keyword>
<protein>
    <recommendedName>
        <fullName evidence="7">Palmitoyltransferase</fullName>
        <ecNumber evidence="7">2.3.1.225</ecNumber>
    </recommendedName>
</protein>
<evidence type="ECO:0000256" key="1">
    <source>
        <dbReference type="ARBA" id="ARBA00004141"/>
    </source>
</evidence>
<sequence>MMPSFDIADATEGETNYQFRPLITMDQFGNNPLTVDQLQNGTSNAKRQPQRVQMYDGNTRKTKSPLSVFVPLFGRVRFLRDPYGIASLLFIILYWVFGSWSTLAVVLIPQYREGHVMVTLIAFYVFISILTLITLLKAATTNPGMVPFPVEEPPVRNDPSVGYCETCRRRKPPRAHHCSRCHQCVQRMDHHCQWINNCVGEGNHYLFVLLIFYTFALSFLTLLLGCMQLFYFSPCRMCSQTNILDNDSGLLQESFVTRHGQALVIASTIMGGLMSMSSMGLLVSQTISLMLDQTTIEIMQISHDWMVKGPQCTKHMPKPKSCMNAFRDLCGSRPVWMWLVPCGRRLARKPADPYAI</sequence>
<comment type="catalytic activity">
    <reaction evidence="7">
        <text>L-cysteinyl-[protein] + hexadecanoyl-CoA = S-hexadecanoyl-L-cysteinyl-[protein] + CoA</text>
        <dbReference type="Rhea" id="RHEA:36683"/>
        <dbReference type="Rhea" id="RHEA-COMP:10131"/>
        <dbReference type="Rhea" id="RHEA-COMP:11032"/>
        <dbReference type="ChEBI" id="CHEBI:29950"/>
        <dbReference type="ChEBI" id="CHEBI:57287"/>
        <dbReference type="ChEBI" id="CHEBI:57379"/>
        <dbReference type="ChEBI" id="CHEBI:74151"/>
        <dbReference type="EC" id="2.3.1.225"/>
    </reaction>
</comment>
<feature type="transmembrane region" description="Helical" evidence="7">
    <location>
        <begin position="205"/>
        <end position="231"/>
    </location>
</feature>
<keyword evidence="6 7" id="KW-0012">Acyltransferase</keyword>
<dbReference type="PANTHER" id="PTHR12246">
    <property type="entry name" value="PALMITOYLTRANSFERASE ZDHHC16"/>
    <property type="match status" value="1"/>
</dbReference>
<keyword evidence="4 7" id="KW-1133">Transmembrane helix</keyword>
<evidence type="ECO:0000313" key="10">
    <source>
        <dbReference type="Proteomes" id="UP001209878"/>
    </source>
</evidence>
<dbReference type="InterPro" id="IPR001594">
    <property type="entry name" value="Palmitoyltrfase_DHHC"/>
</dbReference>
<feature type="transmembrane region" description="Helical" evidence="7">
    <location>
        <begin position="262"/>
        <end position="283"/>
    </location>
</feature>
<name>A0AAD9UHW0_RIDPI</name>
<proteinExistence type="inferred from homology"/>
<feature type="transmembrane region" description="Helical" evidence="7">
    <location>
        <begin position="114"/>
        <end position="136"/>
    </location>
</feature>
<evidence type="ECO:0000256" key="2">
    <source>
        <dbReference type="ARBA" id="ARBA00022679"/>
    </source>
</evidence>
<comment type="subcellular location">
    <subcellularLocation>
        <location evidence="1">Membrane</location>
        <topology evidence="1">Multi-pass membrane protein</topology>
    </subcellularLocation>
</comment>
<comment type="similarity">
    <text evidence="7">Belongs to the DHHC palmitoyltransferase family.</text>
</comment>
<gene>
    <name evidence="9" type="ORF">NP493_92g02008</name>
</gene>
<keyword evidence="5 7" id="KW-0472">Membrane</keyword>
<reference evidence="9" key="1">
    <citation type="journal article" date="2023" name="Mol. Biol. Evol.">
        <title>Third-Generation Sequencing Reveals the Adaptive Role of the Epigenome in Three Deep-Sea Polychaetes.</title>
        <authorList>
            <person name="Perez M."/>
            <person name="Aroh O."/>
            <person name="Sun Y."/>
            <person name="Lan Y."/>
            <person name="Juniper S.K."/>
            <person name="Young C.R."/>
            <person name="Angers B."/>
            <person name="Qian P.Y."/>
        </authorList>
    </citation>
    <scope>NUCLEOTIDE SEQUENCE</scope>
    <source>
        <strain evidence="9">R07B-5</strain>
    </source>
</reference>
<dbReference type="Pfam" id="PF01529">
    <property type="entry name" value="DHHC"/>
    <property type="match status" value="1"/>
</dbReference>
<dbReference type="AlphaFoldDB" id="A0AAD9UHW0"/>
<comment type="domain">
    <text evidence="7">The DHHC domain is required for palmitoyltransferase activity.</text>
</comment>
<evidence type="ECO:0000256" key="6">
    <source>
        <dbReference type="ARBA" id="ARBA00023315"/>
    </source>
</evidence>
<evidence type="ECO:0000313" key="9">
    <source>
        <dbReference type="EMBL" id="KAK2189955.1"/>
    </source>
</evidence>
<evidence type="ECO:0000256" key="7">
    <source>
        <dbReference type="RuleBase" id="RU079119"/>
    </source>
</evidence>
<evidence type="ECO:0000256" key="3">
    <source>
        <dbReference type="ARBA" id="ARBA00022692"/>
    </source>
</evidence>
<dbReference type="EC" id="2.3.1.225" evidence="7"/>
<feature type="transmembrane region" description="Helical" evidence="7">
    <location>
        <begin position="85"/>
        <end position="108"/>
    </location>
</feature>
<accession>A0AAD9UHW0</accession>
<dbReference type="GO" id="GO:0019706">
    <property type="term" value="F:protein-cysteine S-palmitoyltransferase activity"/>
    <property type="evidence" value="ECO:0007669"/>
    <property type="project" value="UniProtKB-EC"/>
</dbReference>
<keyword evidence="10" id="KW-1185">Reference proteome</keyword>
<organism evidence="9 10">
    <name type="scientific">Ridgeia piscesae</name>
    <name type="common">Tubeworm</name>
    <dbReference type="NCBI Taxonomy" id="27915"/>
    <lineage>
        <taxon>Eukaryota</taxon>
        <taxon>Metazoa</taxon>
        <taxon>Spiralia</taxon>
        <taxon>Lophotrochozoa</taxon>
        <taxon>Annelida</taxon>
        <taxon>Polychaeta</taxon>
        <taxon>Sedentaria</taxon>
        <taxon>Canalipalpata</taxon>
        <taxon>Sabellida</taxon>
        <taxon>Siboglinidae</taxon>
        <taxon>Ridgeia</taxon>
    </lineage>
</organism>
<evidence type="ECO:0000256" key="4">
    <source>
        <dbReference type="ARBA" id="ARBA00022989"/>
    </source>
</evidence>
<dbReference type="GO" id="GO:0016020">
    <property type="term" value="C:membrane"/>
    <property type="evidence" value="ECO:0007669"/>
    <property type="project" value="UniProtKB-SubCell"/>
</dbReference>
<dbReference type="Proteomes" id="UP001209878">
    <property type="component" value="Unassembled WGS sequence"/>
</dbReference>
<evidence type="ECO:0000256" key="5">
    <source>
        <dbReference type="ARBA" id="ARBA00023136"/>
    </source>
</evidence>
<feature type="domain" description="Palmitoyltransferase DHHC" evidence="8">
    <location>
        <begin position="163"/>
        <end position="300"/>
    </location>
</feature>
<keyword evidence="3 7" id="KW-0812">Transmembrane</keyword>
<dbReference type="EMBL" id="JAODUO010000092">
    <property type="protein sequence ID" value="KAK2189955.1"/>
    <property type="molecule type" value="Genomic_DNA"/>
</dbReference>
<evidence type="ECO:0000259" key="8">
    <source>
        <dbReference type="Pfam" id="PF01529"/>
    </source>
</evidence>
<dbReference type="PROSITE" id="PS50216">
    <property type="entry name" value="DHHC"/>
    <property type="match status" value="1"/>
</dbReference>
<comment type="caution">
    <text evidence="9">The sequence shown here is derived from an EMBL/GenBank/DDBJ whole genome shotgun (WGS) entry which is preliminary data.</text>
</comment>
<dbReference type="InterPro" id="IPR039859">
    <property type="entry name" value="PFA4/ZDH16/20/ERF2-like"/>
</dbReference>